<dbReference type="OrthoDB" id="19092at2759"/>
<gene>
    <name evidence="2" type="ORF">EVAR_44401_1</name>
</gene>
<dbReference type="Proteomes" id="UP000299102">
    <property type="component" value="Unassembled WGS sequence"/>
</dbReference>
<feature type="region of interest" description="Disordered" evidence="1">
    <location>
        <begin position="104"/>
        <end position="136"/>
    </location>
</feature>
<reference evidence="2 3" key="1">
    <citation type="journal article" date="2019" name="Commun. Biol.">
        <title>The bagworm genome reveals a unique fibroin gene that provides high tensile strength.</title>
        <authorList>
            <person name="Kono N."/>
            <person name="Nakamura H."/>
            <person name="Ohtoshi R."/>
            <person name="Tomita M."/>
            <person name="Numata K."/>
            <person name="Arakawa K."/>
        </authorList>
    </citation>
    <scope>NUCLEOTIDE SEQUENCE [LARGE SCALE GENOMIC DNA]</scope>
</reference>
<evidence type="ECO:0000313" key="2">
    <source>
        <dbReference type="EMBL" id="GBP65756.1"/>
    </source>
</evidence>
<dbReference type="AlphaFoldDB" id="A0A4C1XPA4"/>
<feature type="region of interest" description="Disordered" evidence="1">
    <location>
        <begin position="151"/>
        <end position="227"/>
    </location>
</feature>
<keyword evidence="3" id="KW-1185">Reference proteome</keyword>
<name>A0A4C1XPA4_EUMVA</name>
<feature type="region of interest" description="Disordered" evidence="1">
    <location>
        <begin position="36"/>
        <end position="56"/>
    </location>
</feature>
<evidence type="ECO:0000313" key="3">
    <source>
        <dbReference type="Proteomes" id="UP000299102"/>
    </source>
</evidence>
<dbReference type="EMBL" id="BGZK01000938">
    <property type="protein sequence ID" value="GBP65756.1"/>
    <property type="molecule type" value="Genomic_DNA"/>
</dbReference>
<proteinExistence type="predicted"/>
<feature type="compositionally biased region" description="Polar residues" evidence="1">
    <location>
        <begin position="104"/>
        <end position="116"/>
    </location>
</feature>
<accession>A0A4C1XPA4</accession>
<comment type="caution">
    <text evidence="2">The sequence shown here is derived from an EMBL/GenBank/DDBJ whole genome shotgun (WGS) entry which is preliminary data.</text>
</comment>
<evidence type="ECO:0000256" key="1">
    <source>
        <dbReference type="SAM" id="MobiDB-lite"/>
    </source>
</evidence>
<protein>
    <submittedName>
        <fullName evidence="2">Uncharacterized protein</fullName>
    </submittedName>
</protein>
<dbReference type="STRING" id="151549.A0A4C1XPA4"/>
<sequence>MWRLADVNTLINYALCRSKLLSDLNPKVIALRSTVSRQNGCGSESESESRGLRTSLSAPASGLHALGEPAAPPAARLPRAQNPTVTLLQKAREASPMHAVVLTRNRTSNKGESNSPELLRMNEISKPSPELSLTRRNLTAKVATTYSCSKGQLSKGANHTLESDSARLPRDRATPPRGDPVHALRREYASESEAERREHERAGSRRMQANSQQKVEVGPTTRDGMPVSLRSVRDANCLVVFFDTNGKLLKRPLRSRDIKRHKLVDITIPVAN</sequence>
<feature type="compositionally biased region" description="Basic and acidic residues" evidence="1">
    <location>
        <begin position="161"/>
        <end position="203"/>
    </location>
</feature>
<organism evidence="2 3">
    <name type="scientific">Eumeta variegata</name>
    <name type="common">Bagworm moth</name>
    <name type="synonym">Eumeta japonica</name>
    <dbReference type="NCBI Taxonomy" id="151549"/>
    <lineage>
        <taxon>Eukaryota</taxon>
        <taxon>Metazoa</taxon>
        <taxon>Ecdysozoa</taxon>
        <taxon>Arthropoda</taxon>
        <taxon>Hexapoda</taxon>
        <taxon>Insecta</taxon>
        <taxon>Pterygota</taxon>
        <taxon>Neoptera</taxon>
        <taxon>Endopterygota</taxon>
        <taxon>Lepidoptera</taxon>
        <taxon>Glossata</taxon>
        <taxon>Ditrysia</taxon>
        <taxon>Tineoidea</taxon>
        <taxon>Psychidae</taxon>
        <taxon>Oiketicinae</taxon>
        <taxon>Eumeta</taxon>
    </lineage>
</organism>